<organism evidence="6 7">
    <name type="scientific">Paenibacillus residui</name>
    <dbReference type="NCBI Taxonomy" id="629724"/>
    <lineage>
        <taxon>Bacteria</taxon>
        <taxon>Bacillati</taxon>
        <taxon>Bacillota</taxon>
        <taxon>Bacilli</taxon>
        <taxon>Bacillales</taxon>
        <taxon>Paenibacillaceae</taxon>
        <taxon>Paenibacillus</taxon>
    </lineage>
</organism>
<evidence type="ECO:0000256" key="3">
    <source>
        <dbReference type="ARBA" id="ARBA00022888"/>
    </source>
</evidence>
<dbReference type="PANTHER" id="PTHR43284:SF1">
    <property type="entry name" value="ASPARAGINE SYNTHETASE"/>
    <property type="match status" value="1"/>
</dbReference>
<evidence type="ECO:0000313" key="6">
    <source>
        <dbReference type="EMBL" id="MFD0868720.1"/>
    </source>
</evidence>
<dbReference type="SUPFAM" id="SSF52402">
    <property type="entry name" value="Adenine nucleotide alpha hydrolases-like"/>
    <property type="match status" value="1"/>
</dbReference>
<dbReference type="InterPro" id="IPR014729">
    <property type="entry name" value="Rossmann-like_a/b/a_fold"/>
</dbReference>
<evidence type="ECO:0000259" key="5">
    <source>
        <dbReference type="Pfam" id="PF00733"/>
    </source>
</evidence>
<dbReference type="Proteomes" id="UP001597120">
    <property type="component" value="Unassembled WGS sequence"/>
</dbReference>
<proteinExistence type="predicted"/>
<dbReference type="Gene3D" id="3.40.50.620">
    <property type="entry name" value="HUPs"/>
    <property type="match status" value="1"/>
</dbReference>
<evidence type="ECO:0000256" key="2">
    <source>
        <dbReference type="ARBA" id="ARBA00012737"/>
    </source>
</evidence>
<dbReference type="Pfam" id="PF00733">
    <property type="entry name" value="Asn_synthase"/>
    <property type="match status" value="1"/>
</dbReference>
<keyword evidence="7" id="KW-1185">Reference proteome</keyword>
<comment type="caution">
    <text evidence="6">The sequence shown here is derived from an EMBL/GenBank/DDBJ whole genome shotgun (WGS) entry which is preliminary data.</text>
</comment>
<keyword evidence="3" id="KW-0061">Asparagine biosynthesis</keyword>
<sequence>MKKLMDGQILMQNNVGGLYPYMFKKEDGIYYSDQCQSAVSLLSEEERVIDEASVYSMLCYGYICGERTLIRNLFRLPWLTEFHSSGEIVHHSVEPYNQEESPPKEIAKQLIAALSKEIREQCQNYDHIYLLLSGGMDSRVVAAILRQLEKNGEIQGRIHAVTWGKNNSRDVVYAQKISELFQWEWHYAELNESYLLSNFELAAVKLGAEISPAHLHRFNWFERLGKDSIVLAGSYGDSIGRAEYSSVHASRLKPHCPRERYSLLNTELLNDVDAELKEELAQFRARYKEASYEQLNEYEMQAHYLRRMLGNAANLIMNWTHFYQAFTAKEVFTLMWKYRHTVRNDQIYFELLQMIEPKLLDLAWARTGNKYGGDGEGDTLSKKHHDYGLWLRRHCSDFMEEHLFNQQMHKLNLFDMKQLAFMYKEWRKEPAAIHSKLGDRLSWITVLSLFVNHYGLQSRSQRVKRSIIDIPKLKAKIYEKTYRIGKSIQYKA</sequence>
<evidence type="ECO:0000256" key="1">
    <source>
        <dbReference type="ARBA" id="ARBA00005187"/>
    </source>
</evidence>
<dbReference type="InterPro" id="IPR051786">
    <property type="entry name" value="ASN_synthetase/amidase"/>
</dbReference>
<name>A0ABW3D6C6_9BACL</name>
<gene>
    <name evidence="6" type="ORF">ACFQ03_06125</name>
</gene>
<comment type="catalytic activity">
    <reaction evidence="4">
        <text>L-aspartate + L-glutamine + ATP + H2O = L-asparagine + L-glutamate + AMP + diphosphate + H(+)</text>
        <dbReference type="Rhea" id="RHEA:12228"/>
        <dbReference type="ChEBI" id="CHEBI:15377"/>
        <dbReference type="ChEBI" id="CHEBI:15378"/>
        <dbReference type="ChEBI" id="CHEBI:29985"/>
        <dbReference type="ChEBI" id="CHEBI:29991"/>
        <dbReference type="ChEBI" id="CHEBI:30616"/>
        <dbReference type="ChEBI" id="CHEBI:33019"/>
        <dbReference type="ChEBI" id="CHEBI:58048"/>
        <dbReference type="ChEBI" id="CHEBI:58359"/>
        <dbReference type="ChEBI" id="CHEBI:456215"/>
        <dbReference type="EC" id="6.3.5.4"/>
    </reaction>
</comment>
<reference evidence="7" key="1">
    <citation type="journal article" date="2019" name="Int. J. Syst. Evol. Microbiol.">
        <title>The Global Catalogue of Microorganisms (GCM) 10K type strain sequencing project: providing services to taxonomists for standard genome sequencing and annotation.</title>
        <authorList>
            <consortium name="The Broad Institute Genomics Platform"/>
            <consortium name="The Broad Institute Genome Sequencing Center for Infectious Disease"/>
            <person name="Wu L."/>
            <person name="Ma J."/>
        </authorList>
    </citation>
    <scope>NUCLEOTIDE SEQUENCE [LARGE SCALE GENOMIC DNA]</scope>
    <source>
        <strain evidence="7">CCUG 57263</strain>
    </source>
</reference>
<dbReference type="InterPro" id="IPR001962">
    <property type="entry name" value="Asn_synthase"/>
</dbReference>
<comment type="pathway">
    <text evidence="1">Amino-acid biosynthesis; L-asparagine biosynthesis; L-asparagine from L-aspartate (L-Gln route): step 1/1.</text>
</comment>
<feature type="domain" description="Asparagine synthetase" evidence="5">
    <location>
        <begin position="113"/>
        <end position="309"/>
    </location>
</feature>
<dbReference type="PANTHER" id="PTHR43284">
    <property type="entry name" value="ASPARAGINE SYNTHETASE (GLUTAMINE-HYDROLYZING)"/>
    <property type="match status" value="1"/>
</dbReference>
<accession>A0ABW3D6C6</accession>
<dbReference type="EC" id="6.3.5.4" evidence="2"/>
<evidence type="ECO:0000313" key="7">
    <source>
        <dbReference type="Proteomes" id="UP001597120"/>
    </source>
</evidence>
<dbReference type="RefSeq" id="WP_379286809.1">
    <property type="nucleotide sequence ID" value="NZ_JBHTIU010000022.1"/>
</dbReference>
<evidence type="ECO:0000256" key="4">
    <source>
        <dbReference type="ARBA" id="ARBA00048741"/>
    </source>
</evidence>
<dbReference type="EMBL" id="JBHTIU010000022">
    <property type="protein sequence ID" value="MFD0868720.1"/>
    <property type="molecule type" value="Genomic_DNA"/>
</dbReference>
<protein>
    <recommendedName>
        <fullName evidence="2">asparagine synthase (glutamine-hydrolyzing)</fullName>
        <ecNumber evidence="2">6.3.5.4</ecNumber>
    </recommendedName>
</protein>
<keyword evidence="3" id="KW-0028">Amino-acid biosynthesis</keyword>